<sequence length="238" mass="26270">MILTLTSAIALLAKERVRAKIQAELDLVEDEIAESLDAAGPAFLTLQQTFTPPNTPSRSRKTDAEAVVFATPSKPVAYVDHSYLRSPSPASGHDMTSTSRLVGAANTQVLNDCNRFRSCSPTPAPRIVPGGRFVLPSTPKSVASSISYAASDAPDLNTSAWYILYHGRDGAQGLFDSYDERRSGKQSLRDLTQFYNHRIFKKFNDYPTAKMYYEELVESKVLDMSQPAPEKDEVFIVI</sequence>
<proteinExistence type="predicted"/>
<accession>A0ACC1TIN7</accession>
<evidence type="ECO:0000313" key="1">
    <source>
        <dbReference type="EMBL" id="KAJ3804566.1"/>
    </source>
</evidence>
<organism evidence="1 2">
    <name type="scientific">Lentinula aff. lateritia</name>
    <dbReference type="NCBI Taxonomy" id="2804960"/>
    <lineage>
        <taxon>Eukaryota</taxon>
        <taxon>Fungi</taxon>
        <taxon>Dikarya</taxon>
        <taxon>Basidiomycota</taxon>
        <taxon>Agaricomycotina</taxon>
        <taxon>Agaricomycetes</taxon>
        <taxon>Agaricomycetidae</taxon>
        <taxon>Agaricales</taxon>
        <taxon>Marasmiineae</taxon>
        <taxon>Omphalotaceae</taxon>
        <taxon>Lentinula</taxon>
    </lineage>
</organism>
<dbReference type="Proteomes" id="UP001163835">
    <property type="component" value="Unassembled WGS sequence"/>
</dbReference>
<reference evidence="1" key="1">
    <citation type="submission" date="2022-09" db="EMBL/GenBank/DDBJ databases">
        <title>A Global Phylogenomic Analysis of the Shiitake Genus Lentinula.</title>
        <authorList>
            <consortium name="DOE Joint Genome Institute"/>
            <person name="Sierra-Patev S."/>
            <person name="Min B."/>
            <person name="Naranjo-Ortiz M."/>
            <person name="Looney B."/>
            <person name="Konkel Z."/>
            <person name="Slot J.C."/>
            <person name="Sakamoto Y."/>
            <person name="Steenwyk J.L."/>
            <person name="Rokas A."/>
            <person name="Carro J."/>
            <person name="Camarero S."/>
            <person name="Ferreira P."/>
            <person name="Molpeceres G."/>
            <person name="Ruiz-Duenas F.J."/>
            <person name="Serrano A."/>
            <person name="Henrissat B."/>
            <person name="Drula E."/>
            <person name="Hughes K.W."/>
            <person name="Mata J.L."/>
            <person name="Ishikawa N.K."/>
            <person name="Vargas-Isla R."/>
            <person name="Ushijima S."/>
            <person name="Smith C.A."/>
            <person name="Ahrendt S."/>
            <person name="Andreopoulos W."/>
            <person name="He G."/>
            <person name="Labutti K."/>
            <person name="Lipzen A."/>
            <person name="Ng V."/>
            <person name="Riley R."/>
            <person name="Sandor L."/>
            <person name="Barry K."/>
            <person name="Martinez A.T."/>
            <person name="Xiao Y."/>
            <person name="Gibbons J.G."/>
            <person name="Terashima K."/>
            <person name="Grigoriev I.V."/>
            <person name="Hibbett D.S."/>
        </authorList>
    </citation>
    <scope>NUCLEOTIDE SEQUENCE</scope>
    <source>
        <strain evidence="1">TMI1499</strain>
    </source>
</reference>
<comment type="caution">
    <text evidence="1">The sequence shown here is derived from an EMBL/GenBank/DDBJ whole genome shotgun (WGS) entry which is preliminary data.</text>
</comment>
<dbReference type="EMBL" id="MU795926">
    <property type="protein sequence ID" value="KAJ3804566.1"/>
    <property type="molecule type" value="Genomic_DNA"/>
</dbReference>
<name>A0ACC1TIN7_9AGAR</name>
<protein>
    <submittedName>
        <fullName evidence="1">Uncharacterized protein</fullName>
    </submittedName>
</protein>
<evidence type="ECO:0000313" key="2">
    <source>
        <dbReference type="Proteomes" id="UP001163835"/>
    </source>
</evidence>
<gene>
    <name evidence="1" type="ORF">F5876DRAFT_82953</name>
</gene>
<keyword evidence="2" id="KW-1185">Reference proteome</keyword>